<dbReference type="InterPro" id="IPR009003">
    <property type="entry name" value="Peptidase_S1_PA"/>
</dbReference>
<reference evidence="2 3" key="1">
    <citation type="submission" date="2018-06" db="EMBL/GenBank/DDBJ databases">
        <authorList>
            <consortium name="Pathogen Informatics"/>
            <person name="Doyle S."/>
        </authorList>
    </citation>
    <scope>NUCLEOTIDE SEQUENCE [LARGE SCALE GENOMIC DNA]</scope>
    <source>
        <strain evidence="2 3">NCTC7908</strain>
    </source>
</reference>
<dbReference type="AlphaFoldDB" id="A0ABD7MUG3"/>
<sequence>MVLRRLCTIVAMGVLVATGAPSGHALPSDGYFDTANVPGEIKVNQGDQIHPENSRYGHSYCTAGYVDVENGRVWLAGHCGADGAKVYDKHKREIGTLKQRYDKELTEGQWPRGHHNFRANDLAYVQLADKNFAGKNVFSGNQIYQPQKGDTVCYYGAASKKTSCSEVLNTDSYLTVTGQLGTISGDSGGPNWVPGKGYVGQTLGSLSWENTGASVSIIRNQDVDMTSLAIPWQQDYEFSFPTPEEAKQVQKAEVLLPMIYQETRQREENNAWKFDKYLSDLGYAEEEAALREAVQQHKAALVNVLESNPWDGDNAGRVSFLTAVTKVTALGEEINQLIEEKSTT</sequence>
<keyword evidence="1" id="KW-0732">Signal</keyword>
<dbReference type="Proteomes" id="UP000248741">
    <property type="component" value="Chromosome 1"/>
</dbReference>
<proteinExistence type="predicted"/>
<feature type="signal peptide" evidence="1">
    <location>
        <begin position="1"/>
        <end position="25"/>
    </location>
</feature>
<dbReference type="SUPFAM" id="SSF50494">
    <property type="entry name" value="Trypsin-like serine proteases"/>
    <property type="match status" value="1"/>
</dbReference>
<organism evidence="2 3">
    <name type="scientific">Corynebacterium ulcerans</name>
    <dbReference type="NCBI Taxonomy" id="65058"/>
    <lineage>
        <taxon>Bacteria</taxon>
        <taxon>Bacillati</taxon>
        <taxon>Actinomycetota</taxon>
        <taxon>Actinomycetes</taxon>
        <taxon>Mycobacteriales</taxon>
        <taxon>Corynebacteriaceae</taxon>
        <taxon>Corynebacterium</taxon>
    </lineage>
</organism>
<evidence type="ECO:0000313" key="2">
    <source>
        <dbReference type="EMBL" id="SQG52242.1"/>
    </source>
</evidence>
<dbReference type="Gene3D" id="2.40.10.10">
    <property type="entry name" value="Trypsin-like serine proteases"/>
    <property type="match status" value="2"/>
</dbReference>
<evidence type="ECO:0000313" key="3">
    <source>
        <dbReference type="Proteomes" id="UP000248741"/>
    </source>
</evidence>
<feature type="chain" id="PRO_5044859030" evidence="1">
    <location>
        <begin position="26"/>
        <end position="344"/>
    </location>
</feature>
<gene>
    <name evidence="2" type="ORF">NCTC7908_01676</name>
</gene>
<evidence type="ECO:0000256" key="1">
    <source>
        <dbReference type="SAM" id="SignalP"/>
    </source>
</evidence>
<dbReference type="EMBL" id="LS483400">
    <property type="protein sequence ID" value="SQG52242.1"/>
    <property type="molecule type" value="Genomic_DNA"/>
</dbReference>
<name>A0ABD7MUG3_CORUL</name>
<dbReference type="InterPro" id="IPR043504">
    <property type="entry name" value="Peptidase_S1_PA_chymotrypsin"/>
</dbReference>
<protein>
    <submittedName>
        <fullName evidence="2">Secreted protein</fullName>
    </submittedName>
</protein>
<accession>A0ABD7MUG3</accession>